<gene>
    <name evidence="11" type="ORF">L9F63_015592</name>
</gene>
<dbReference type="GO" id="GO:0016787">
    <property type="term" value="F:hydrolase activity"/>
    <property type="evidence" value="ECO:0007669"/>
    <property type="project" value="UniProtKB-KW"/>
</dbReference>
<dbReference type="SUPFAM" id="SSF54919">
    <property type="entry name" value="Nucleoside diphosphate kinase, NDK"/>
    <property type="match status" value="1"/>
</dbReference>
<evidence type="ECO:0000256" key="8">
    <source>
        <dbReference type="PROSITE-ProRule" id="PRU00706"/>
    </source>
</evidence>
<keyword evidence="4" id="KW-0378">Hydrolase</keyword>
<dbReference type="Pfam" id="PF05186">
    <property type="entry name" value="Dpy-30"/>
    <property type="match status" value="1"/>
</dbReference>
<dbReference type="PRINTS" id="PR01243">
    <property type="entry name" value="NUCDPKINASE"/>
</dbReference>
<dbReference type="FunFam" id="1.20.890.10:FF:000008">
    <property type="entry name" value="Nucleoside diphosphate kinase homolog 5"/>
    <property type="match status" value="1"/>
</dbReference>
<protein>
    <recommendedName>
        <fullName evidence="6">Nucleoside diphosphate kinase homolog 5</fullName>
    </recommendedName>
    <alternativeName>
        <fullName evidence="7">3'-5' exonuclease NME5</fullName>
    </alternativeName>
</protein>
<evidence type="ECO:0000259" key="10">
    <source>
        <dbReference type="SMART" id="SM00562"/>
    </source>
</evidence>
<dbReference type="InterPro" id="IPR034907">
    <property type="entry name" value="NDK-like_dom"/>
</dbReference>
<evidence type="ECO:0000313" key="11">
    <source>
        <dbReference type="EMBL" id="KAJ9592754.1"/>
    </source>
</evidence>
<keyword evidence="5" id="KW-0966">Cell projection</keyword>
<dbReference type="Pfam" id="PF00334">
    <property type="entry name" value="NDK"/>
    <property type="match status" value="1"/>
</dbReference>
<dbReference type="GO" id="GO:0003341">
    <property type="term" value="P:cilium movement"/>
    <property type="evidence" value="ECO:0007669"/>
    <property type="project" value="TreeGrafter"/>
</dbReference>
<keyword evidence="12" id="KW-1185">Reference proteome</keyword>
<dbReference type="Gene3D" id="1.20.890.10">
    <property type="entry name" value="cAMP-dependent protein kinase regulatory subunit, dimerization-anchoring domain"/>
    <property type="match status" value="1"/>
</dbReference>
<dbReference type="PANTHER" id="PTHR46161">
    <property type="entry name" value="NUCLEOSIDE DIPHOSPHATE KINASE"/>
    <property type="match status" value="1"/>
</dbReference>
<reference evidence="11" key="1">
    <citation type="journal article" date="2023" name="IScience">
        <title>Live-bearing cockroach genome reveals convergent evolutionary mechanisms linked to viviparity in insects and beyond.</title>
        <authorList>
            <person name="Fouks B."/>
            <person name="Harrison M.C."/>
            <person name="Mikhailova A.A."/>
            <person name="Marchal E."/>
            <person name="English S."/>
            <person name="Carruthers M."/>
            <person name="Jennings E.C."/>
            <person name="Chiamaka E.L."/>
            <person name="Frigard R.A."/>
            <person name="Pippel M."/>
            <person name="Attardo G.M."/>
            <person name="Benoit J.B."/>
            <person name="Bornberg-Bauer E."/>
            <person name="Tobe S.S."/>
        </authorList>
    </citation>
    <scope>NUCLEOTIDE SEQUENCE</scope>
    <source>
        <strain evidence="11">Stay&amp;Tobe</strain>
    </source>
</reference>
<evidence type="ECO:0000256" key="4">
    <source>
        <dbReference type="ARBA" id="ARBA00022801"/>
    </source>
</evidence>
<name>A0AAD8EJZ5_DIPPU</name>
<comment type="similarity">
    <text evidence="2 8 9">Belongs to the NDK family.</text>
</comment>
<dbReference type="EMBL" id="JASPKZ010003809">
    <property type="protein sequence ID" value="KAJ9592754.1"/>
    <property type="molecule type" value="Genomic_DNA"/>
</dbReference>
<comment type="caution">
    <text evidence="11">The sequence shown here is derived from an EMBL/GenBank/DDBJ whole genome shotgun (WGS) entry which is preliminary data.</text>
</comment>
<dbReference type="GO" id="GO:0006228">
    <property type="term" value="P:UTP biosynthetic process"/>
    <property type="evidence" value="ECO:0007669"/>
    <property type="project" value="InterPro"/>
</dbReference>
<evidence type="ECO:0000256" key="7">
    <source>
        <dbReference type="ARBA" id="ARBA00080200"/>
    </source>
</evidence>
<dbReference type="Proteomes" id="UP001233999">
    <property type="component" value="Unassembled WGS sequence"/>
</dbReference>
<dbReference type="GO" id="GO:1902176">
    <property type="term" value="P:negative regulation of oxidative stress-induced intrinsic apoptotic signaling pathway"/>
    <property type="evidence" value="ECO:0007669"/>
    <property type="project" value="TreeGrafter"/>
</dbReference>
<dbReference type="InterPro" id="IPR036850">
    <property type="entry name" value="NDK-like_dom_sf"/>
</dbReference>
<accession>A0AAD8EJZ5</accession>
<comment type="subcellular location">
    <subcellularLocation>
        <location evidence="1">Cell projection</location>
        <location evidence="1">Cilium</location>
    </subcellularLocation>
</comment>
<dbReference type="GO" id="GO:0006241">
    <property type="term" value="P:CTP biosynthetic process"/>
    <property type="evidence" value="ECO:0007669"/>
    <property type="project" value="InterPro"/>
</dbReference>
<dbReference type="PANTHER" id="PTHR46161:SF1">
    <property type="entry name" value="NUCLEOSIDE DIPHOSPHATE KINASE HOMOLOG 5"/>
    <property type="match status" value="1"/>
</dbReference>
<dbReference type="Gene3D" id="3.30.70.141">
    <property type="entry name" value="Nucleoside diphosphate kinase-like domain"/>
    <property type="match status" value="1"/>
</dbReference>
<dbReference type="PROSITE" id="PS51374">
    <property type="entry name" value="NDPK_LIKE"/>
    <property type="match status" value="1"/>
</dbReference>
<evidence type="ECO:0000256" key="3">
    <source>
        <dbReference type="ARBA" id="ARBA00022473"/>
    </source>
</evidence>
<proteinExistence type="inferred from homology"/>
<evidence type="ECO:0000256" key="6">
    <source>
        <dbReference type="ARBA" id="ARBA00072632"/>
    </source>
</evidence>
<reference evidence="11" key="2">
    <citation type="submission" date="2023-05" db="EMBL/GenBank/DDBJ databases">
        <authorList>
            <person name="Fouks B."/>
        </authorList>
    </citation>
    <scope>NUCLEOTIDE SEQUENCE</scope>
    <source>
        <strain evidence="11">Stay&amp;Tobe</strain>
        <tissue evidence="11">Testes</tissue>
    </source>
</reference>
<comment type="caution">
    <text evidence="8">Lacks conserved residue(s) required for the propagation of feature annotation.</text>
</comment>
<evidence type="ECO:0000256" key="2">
    <source>
        <dbReference type="ARBA" id="ARBA00008142"/>
    </source>
</evidence>
<dbReference type="InterPro" id="IPR007858">
    <property type="entry name" value="Dpy-30_motif"/>
</dbReference>
<keyword evidence="3" id="KW-0217">Developmental protein</keyword>
<dbReference type="GO" id="GO:0004550">
    <property type="term" value="F:nucleoside diphosphate kinase activity"/>
    <property type="evidence" value="ECO:0007669"/>
    <property type="project" value="InterPro"/>
</dbReference>
<feature type="domain" description="Nucleoside diphosphate kinase-like" evidence="10">
    <location>
        <begin position="18"/>
        <end position="158"/>
    </location>
</feature>
<dbReference type="CDD" id="cd22970">
    <property type="entry name" value="DD_NDKH5-like"/>
    <property type="match status" value="1"/>
</dbReference>
<evidence type="ECO:0000256" key="1">
    <source>
        <dbReference type="ARBA" id="ARBA00004138"/>
    </source>
</evidence>
<evidence type="ECO:0000256" key="5">
    <source>
        <dbReference type="ARBA" id="ARBA00023273"/>
    </source>
</evidence>
<evidence type="ECO:0000313" key="12">
    <source>
        <dbReference type="Proteomes" id="UP001233999"/>
    </source>
</evidence>
<organism evidence="11 12">
    <name type="scientific">Diploptera punctata</name>
    <name type="common">Pacific beetle cockroach</name>
    <dbReference type="NCBI Taxonomy" id="6984"/>
    <lineage>
        <taxon>Eukaryota</taxon>
        <taxon>Metazoa</taxon>
        <taxon>Ecdysozoa</taxon>
        <taxon>Arthropoda</taxon>
        <taxon>Hexapoda</taxon>
        <taxon>Insecta</taxon>
        <taxon>Pterygota</taxon>
        <taxon>Neoptera</taxon>
        <taxon>Polyneoptera</taxon>
        <taxon>Dictyoptera</taxon>
        <taxon>Blattodea</taxon>
        <taxon>Blaberoidea</taxon>
        <taxon>Blaberidae</taxon>
        <taxon>Diplopterinae</taxon>
        <taxon>Diploptera</taxon>
    </lineage>
</organism>
<dbReference type="GO" id="GO:0006183">
    <property type="term" value="P:GTP biosynthetic process"/>
    <property type="evidence" value="ECO:0007669"/>
    <property type="project" value="InterPro"/>
</dbReference>
<evidence type="ECO:0000256" key="9">
    <source>
        <dbReference type="RuleBase" id="RU004011"/>
    </source>
</evidence>
<dbReference type="SMART" id="SM00562">
    <property type="entry name" value="NDK"/>
    <property type="match status" value="1"/>
</dbReference>
<sequence length="219" mass="24693">MEADGWDSEIVPVPKPALERTLAIIKPEALSYADKVEELIKDEGFDIIQKRVVELTGEQVSQFYSENYGSPKFPLLVAQMSSGPIIVMCLSKENAIQDWKKLLGPPNVSEARQFFPSCLRAKYGDQREDTFNGFHGSENSEFAEKEIRFFFPEMILEPLIEGEAVTDYLAESVNPTLLEGLAQLCKVRPVDPVVWLADWLLMNNPNKPKTNERIATTPT</sequence>
<dbReference type="InterPro" id="IPR001564">
    <property type="entry name" value="Nucleoside_diP_kinase"/>
</dbReference>
<dbReference type="AlphaFoldDB" id="A0AAD8EJZ5"/>
<dbReference type="GO" id="GO:0005929">
    <property type="term" value="C:cilium"/>
    <property type="evidence" value="ECO:0007669"/>
    <property type="project" value="UniProtKB-SubCell"/>
</dbReference>